<dbReference type="InterPro" id="IPR042106">
    <property type="entry name" value="Nuo/plastoQ_OxRdtase_6_NuoJ"/>
</dbReference>
<dbReference type="AlphaFoldDB" id="A0A0R6ZRY2"/>
<evidence type="ECO:0000256" key="12">
    <source>
        <dbReference type="ARBA" id="ARBA00023128"/>
    </source>
</evidence>
<feature type="transmembrane region" description="Helical" evidence="15">
    <location>
        <begin position="53"/>
        <end position="75"/>
    </location>
</feature>
<evidence type="ECO:0000256" key="14">
    <source>
        <dbReference type="ARBA" id="ARBA00049551"/>
    </source>
</evidence>
<accession>A0A0R6ZRY2</accession>
<keyword evidence="12 15" id="KW-0496">Mitochondrion</keyword>
<keyword evidence="10 15" id="KW-1133">Transmembrane helix</keyword>
<keyword evidence="11 15" id="KW-0520">NAD</keyword>
<keyword evidence="13 15" id="KW-0472">Membrane</keyword>
<reference evidence="17" key="1">
    <citation type="journal article" date="2015" name="BMC Genomics">
        <title>First complete mitochondrial genome of the South American annual fish Austrolebias charrua (Cyprinodontiformes: Rivulidae): peculiar features among cyprinodontiforms mitogenomes.</title>
        <authorList>
            <person name="Gutierrez V."/>
            <person name="Rego N."/>
            <person name="Naya H."/>
            <person name="Garcia G."/>
        </authorList>
    </citation>
    <scope>NUCLEOTIDE SEQUENCE</scope>
</reference>
<dbReference type="InterPro" id="IPR001457">
    <property type="entry name" value="NADH_UbQ/plastoQ_OxRdtase_su6"/>
</dbReference>
<dbReference type="GeneID" id="26374565"/>
<proteinExistence type="inferred from homology"/>
<keyword evidence="9 15" id="KW-0249">Electron transport</keyword>
<dbReference type="RefSeq" id="YP_009182790.1">
    <property type="nucleotide sequence ID" value="NC_028510.1"/>
</dbReference>
<name>A0A0R6ZRY2_9TELE</name>
<evidence type="ECO:0000256" key="13">
    <source>
        <dbReference type="ARBA" id="ARBA00023136"/>
    </source>
</evidence>
<evidence type="ECO:0000256" key="4">
    <source>
        <dbReference type="ARBA" id="ARBA00021095"/>
    </source>
</evidence>
<dbReference type="EC" id="7.1.1.2" evidence="3 15"/>
<evidence type="ECO:0000256" key="3">
    <source>
        <dbReference type="ARBA" id="ARBA00012944"/>
    </source>
</evidence>
<dbReference type="Pfam" id="PF00499">
    <property type="entry name" value="Oxidored_q3"/>
    <property type="match status" value="1"/>
</dbReference>
<evidence type="ECO:0000256" key="6">
    <source>
        <dbReference type="ARBA" id="ARBA00022660"/>
    </source>
</evidence>
<dbReference type="GO" id="GO:0031966">
    <property type="term" value="C:mitochondrial membrane"/>
    <property type="evidence" value="ECO:0007669"/>
    <property type="project" value="UniProtKB-SubCell"/>
</dbReference>
<evidence type="ECO:0000256" key="1">
    <source>
        <dbReference type="ARBA" id="ARBA00004225"/>
    </source>
</evidence>
<dbReference type="PANTHER" id="PTHR11435:SF1">
    <property type="entry name" value="NADH-UBIQUINONE OXIDOREDUCTASE CHAIN 6"/>
    <property type="match status" value="1"/>
</dbReference>
<protein>
    <recommendedName>
        <fullName evidence="4 15">NADH-ubiquinone oxidoreductase chain 6</fullName>
        <ecNumber evidence="3 15">7.1.1.2</ecNumber>
    </recommendedName>
</protein>
<gene>
    <name evidence="17" type="primary">ND6</name>
</gene>
<comment type="similarity">
    <text evidence="2 15">Belongs to the complex I subunit 6 family.</text>
</comment>
<evidence type="ECO:0000256" key="7">
    <source>
        <dbReference type="ARBA" id="ARBA00022692"/>
    </source>
</evidence>
<feature type="transmembrane region" description="Helical" evidence="15">
    <location>
        <begin position="87"/>
        <end position="106"/>
    </location>
</feature>
<sequence length="173" mass="18326">MFFMVYLFLFLSIIGLAGVASNPSPNYAALSLVVVAGSGCGLLVCLGSSFLSLILFLVYLGGMLVVFAYSIAFTVSFNLEGVENYSSLNSFVMLVFGAMTCCFIFGNKSENEMCVTGMSFDTNNLVQENTVSVAFLYGEGGGLLVISSLALLVALLVVLMVVRGSLRGALRVI</sequence>
<comment type="function">
    <text evidence="15">Core subunit of the mitochondrial membrane respiratory chain NADH dehydrogenase (Complex I) which catalyzes electron transfer from NADH through the respiratory chain, using ubiquinone as an electron acceptor. Essential for the catalytic activity and assembly of complex I.</text>
</comment>
<evidence type="ECO:0000256" key="15">
    <source>
        <dbReference type="RuleBase" id="RU004430"/>
    </source>
</evidence>
<evidence type="ECO:0000256" key="9">
    <source>
        <dbReference type="ARBA" id="ARBA00022982"/>
    </source>
</evidence>
<geneLocation type="mitochondrion" evidence="17"/>
<dbReference type="CTD" id="4541"/>
<dbReference type="InterPro" id="IPR050269">
    <property type="entry name" value="ComplexI_Subunit6"/>
</dbReference>
<feature type="transmembrane region" description="Helical" evidence="15">
    <location>
        <begin position="27"/>
        <end position="46"/>
    </location>
</feature>
<feature type="chain" id="PRO_5006587670" description="NADH-ubiquinone oxidoreductase chain 6" evidence="16">
    <location>
        <begin position="22"/>
        <end position="173"/>
    </location>
</feature>
<keyword evidence="15" id="KW-0830">Ubiquinone</keyword>
<keyword evidence="6 15" id="KW-0679">Respiratory chain</keyword>
<evidence type="ECO:0000256" key="8">
    <source>
        <dbReference type="ARBA" id="ARBA00022967"/>
    </source>
</evidence>
<comment type="catalytic activity">
    <reaction evidence="14 15">
        <text>a ubiquinone + NADH + 5 H(+)(in) = a ubiquinol + NAD(+) + 4 H(+)(out)</text>
        <dbReference type="Rhea" id="RHEA:29091"/>
        <dbReference type="Rhea" id="RHEA-COMP:9565"/>
        <dbReference type="Rhea" id="RHEA-COMP:9566"/>
        <dbReference type="ChEBI" id="CHEBI:15378"/>
        <dbReference type="ChEBI" id="CHEBI:16389"/>
        <dbReference type="ChEBI" id="CHEBI:17976"/>
        <dbReference type="ChEBI" id="CHEBI:57540"/>
        <dbReference type="ChEBI" id="CHEBI:57945"/>
        <dbReference type="EC" id="7.1.1.2"/>
    </reaction>
</comment>
<dbReference type="PANTHER" id="PTHR11435">
    <property type="entry name" value="NADH UBIQUINONE OXIDOREDUCTASE SUBUNIT ND6"/>
    <property type="match status" value="1"/>
</dbReference>
<evidence type="ECO:0000256" key="2">
    <source>
        <dbReference type="ARBA" id="ARBA00005698"/>
    </source>
</evidence>
<keyword evidence="7 15" id="KW-0812">Transmembrane</keyword>
<keyword evidence="5 15" id="KW-0813">Transport</keyword>
<dbReference type="GO" id="GO:0008137">
    <property type="term" value="F:NADH dehydrogenase (ubiquinone) activity"/>
    <property type="evidence" value="ECO:0007669"/>
    <property type="project" value="UniProtKB-UniRule"/>
</dbReference>
<feature type="transmembrane region" description="Helical" evidence="15">
    <location>
        <begin position="142"/>
        <end position="162"/>
    </location>
</feature>
<evidence type="ECO:0000256" key="16">
    <source>
        <dbReference type="SAM" id="SignalP"/>
    </source>
</evidence>
<evidence type="ECO:0000313" key="17">
    <source>
        <dbReference type="EMBL" id="AKL82663.1"/>
    </source>
</evidence>
<organism evidence="17">
    <name type="scientific">Austrolebias charrua</name>
    <dbReference type="NCBI Taxonomy" id="308057"/>
    <lineage>
        <taxon>Eukaryota</taxon>
        <taxon>Metazoa</taxon>
        <taxon>Chordata</taxon>
        <taxon>Craniata</taxon>
        <taxon>Vertebrata</taxon>
        <taxon>Euteleostomi</taxon>
        <taxon>Actinopterygii</taxon>
        <taxon>Neopterygii</taxon>
        <taxon>Teleostei</taxon>
        <taxon>Neoteleostei</taxon>
        <taxon>Acanthomorphata</taxon>
        <taxon>Ovalentaria</taxon>
        <taxon>Atherinomorphae</taxon>
        <taxon>Cyprinodontiformes</taxon>
        <taxon>Rivulidae</taxon>
        <taxon>Austrolebias</taxon>
    </lineage>
</organism>
<feature type="signal peptide" evidence="16">
    <location>
        <begin position="1"/>
        <end position="21"/>
    </location>
</feature>
<evidence type="ECO:0000256" key="11">
    <source>
        <dbReference type="ARBA" id="ARBA00023027"/>
    </source>
</evidence>
<keyword evidence="16" id="KW-0732">Signal</keyword>
<dbReference type="EMBL" id="KP718940">
    <property type="protein sequence ID" value="AKL82663.1"/>
    <property type="molecule type" value="Genomic_DNA"/>
</dbReference>
<keyword evidence="8 15" id="KW-1278">Translocase</keyword>
<comment type="subcellular location">
    <subcellularLocation>
        <location evidence="1 15">Mitochondrion membrane</location>
        <topology evidence="1 15">Multi-pass membrane protein</topology>
    </subcellularLocation>
</comment>
<evidence type="ECO:0000256" key="10">
    <source>
        <dbReference type="ARBA" id="ARBA00022989"/>
    </source>
</evidence>
<evidence type="ECO:0000256" key="5">
    <source>
        <dbReference type="ARBA" id="ARBA00022448"/>
    </source>
</evidence>
<dbReference type="Gene3D" id="1.20.120.1200">
    <property type="entry name" value="NADH-ubiquinone/plastoquinone oxidoreductase chain 6, subunit NuoJ"/>
    <property type="match status" value="1"/>
</dbReference>